<dbReference type="Gene3D" id="3.40.50.300">
    <property type="entry name" value="P-loop containing nucleotide triphosphate hydrolases"/>
    <property type="match status" value="1"/>
</dbReference>
<accession>A0A146MBV1</accession>
<keyword evidence="1" id="KW-0547">Nucleotide-binding</keyword>
<organism evidence="5">
    <name type="scientific">Lygus hesperus</name>
    <name type="common">Western plant bug</name>
    <dbReference type="NCBI Taxonomy" id="30085"/>
    <lineage>
        <taxon>Eukaryota</taxon>
        <taxon>Metazoa</taxon>
        <taxon>Ecdysozoa</taxon>
        <taxon>Arthropoda</taxon>
        <taxon>Hexapoda</taxon>
        <taxon>Insecta</taxon>
        <taxon>Pterygota</taxon>
        <taxon>Neoptera</taxon>
        <taxon>Paraneoptera</taxon>
        <taxon>Hemiptera</taxon>
        <taxon>Heteroptera</taxon>
        <taxon>Panheteroptera</taxon>
        <taxon>Cimicomorpha</taxon>
        <taxon>Miridae</taxon>
        <taxon>Mirini</taxon>
        <taxon>Lygus</taxon>
    </lineage>
</organism>
<dbReference type="GO" id="GO:0003723">
    <property type="term" value="F:RNA binding"/>
    <property type="evidence" value="ECO:0007669"/>
    <property type="project" value="TreeGrafter"/>
</dbReference>
<evidence type="ECO:0000256" key="4">
    <source>
        <dbReference type="ARBA" id="ARBA00022840"/>
    </source>
</evidence>
<dbReference type="PANTHER" id="PTHR18934">
    <property type="entry name" value="ATP-DEPENDENT RNA HELICASE"/>
    <property type="match status" value="1"/>
</dbReference>
<keyword evidence="3 5" id="KW-0347">Helicase</keyword>
<dbReference type="PANTHER" id="PTHR18934:SF99">
    <property type="entry name" value="ATP-DEPENDENT RNA HELICASE DHX37-RELATED"/>
    <property type="match status" value="1"/>
</dbReference>
<evidence type="ECO:0000256" key="2">
    <source>
        <dbReference type="ARBA" id="ARBA00022801"/>
    </source>
</evidence>
<dbReference type="GO" id="GO:0016787">
    <property type="term" value="F:hydrolase activity"/>
    <property type="evidence" value="ECO:0007669"/>
    <property type="project" value="UniProtKB-KW"/>
</dbReference>
<dbReference type="InterPro" id="IPR027417">
    <property type="entry name" value="P-loop_NTPase"/>
</dbReference>
<dbReference type="GO" id="GO:0005524">
    <property type="term" value="F:ATP binding"/>
    <property type="evidence" value="ECO:0007669"/>
    <property type="project" value="UniProtKB-KW"/>
</dbReference>
<dbReference type="EMBL" id="GDHC01002403">
    <property type="protein sequence ID" value="JAQ16226.1"/>
    <property type="molecule type" value="Transcribed_RNA"/>
</dbReference>
<protein>
    <submittedName>
        <fullName evidence="5">Pre-mRNA-splicing factor ATP-dependent RNA helicase PRP16</fullName>
    </submittedName>
</protein>
<keyword evidence="2" id="KW-0378">Hydrolase</keyword>
<keyword evidence="4" id="KW-0067">ATP-binding</keyword>
<reference evidence="5" key="1">
    <citation type="journal article" date="2016" name="Gigascience">
        <title>De novo construction of an expanded transcriptome assembly for the western tarnished plant bug, Lygus hesperus.</title>
        <authorList>
            <person name="Tassone E.E."/>
            <person name="Geib S.M."/>
            <person name="Hall B."/>
            <person name="Fabrick J.A."/>
            <person name="Brent C.S."/>
            <person name="Hull J.J."/>
        </authorList>
    </citation>
    <scope>NUCLEOTIDE SEQUENCE</scope>
</reference>
<sequence>MSVVRDPTSDIAILSRNGSPSLRYYRDIKMKMSGTKFWDMNASKMGQIVGVLNKDAGGAAEDDDVAAQEMMSGDHLQKYKYSDTLLQQQRDSTVTNQAGRETLEMQRKNLPVFTVRTELLRVIRDNQIVILCGETGSGKTTQLPQYLMEDGYCGKGMIGITQPRRLAAVSVAKRVSEE</sequence>
<proteinExistence type="predicted"/>
<dbReference type="GO" id="GO:0004386">
    <property type="term" value="F:helicase activity"/>
    <property type="evidence" value="ECO:0007669"/>
    <property type="project" value="UniProtKB-KW"/>
</dbReference>
<name>A0A146MBV1_LYGHE</name>
<gene>
    <name evidence="5" type="primary">DHX38_2</name>
    <name evidence="5" type="ORF">g.28766</name>
</gene>
<evidence type="ECO:0000313" key="5">
    <source>
        <dbReference type="EMBL" id="JAQ16226.1"/>
    </source>
</evidence>
<evidence type="ECO:0000256" key="1">
    <source>
        <dbReference type="ARBA" id="ARBA00022741"/>
    </source>
</evidence>
<evidence type="ECO:0000256" key="3">
    <source>
        <dbReference type="ARBA" id="ARBA00022806"/>
    </source>
</evidence>
<dbReference type="SUPFAM" id="SSF52540">
    <property type="entry name" value="P-loop containing nucleoside triphosphate hydrolases"/>
    <property type="match status" value="1"/>
</dbReference>
<dbReference type="AlphaFoldDB" id="A0A146MBV1"/>